<evidence type="ECO:0000313" key="3">
    <source>
        <dbReference type="EMBL" id="AKB39151.1"/>
    </source>
</evidence>
<dbReference type="RefSeq" id="WP_048036813.1">
    <property type="nucleotide sequence ID" value="NZ_CP009509.1"/>
</dbReference>
<dbReference type="EMBL" id="CP009509">
    <property type="protein sequence ID" value="AKB39151.1"/>
    <property type="molecule type" value="Genomic_DNA"/>
</dbReference>
<feature type="transmembrane region" description="Helical" evidence="1">
    <location>
        <begin position="217"/>
        <end position="237"/>
    </location>
</feature>
<feature type="transmembrane region" description="Helical" evidence="1">
    <location>
        <begin position="243"/>
        <end position="258"/>
    </location>
</feature>
<organism evidence="3 4">
    <name type="scientific">Methanosarcina mazei WWM610</name>
    <dbReference type="NCBI Taxonomy" id="1434117"/>
    <lineage>
        <taxon>Archaea</taxon>
        <taxon>Methanobacteriati</taxon>
        <taxon>Methanobacteriota</taxon>
        <taxon>Stenosarchaea group</taxon>
        <taxon>Methanomicrobia</taxon>
        <taxon>Methanosarcinales</taxon>
        <taxon>Methanosarcinaceae</taxon>
        <taxon>Methanosarcina</taxon>
    </lineage>
</organism>
<dbReference type="HOGENOM" id="CLU_071482_0_0_2"/>
<dbReference type="GeneID" id="24849755"/>
<reference evidence="3 4" key="1">
    <citation type="submission" date="2014-07" db="EMBL/GenBank/DDBJ databases">
        <title>Methanogenic archaea and the global carbon cycle.</title>
        <authorList>
            <person name="Henriksen J.R."/>
            <person name="Luke J."/>
            <person name="Reinhart S."/>
            <person name="Benedict M.N."/>
            <person name="Youngblut N.D."/>
            <person name="Metcalf M.E."/>
            <person name="Whitaker R.J."/>
            <person name="Metcalf W.W."/>
        </authorList>
    </citation>
    <scope>NUCLEOTIDE SEQUENCE [LARGE SCALE GENOMIC DNA]</scope>
    <source>
        <strain evidence="3 4">WWM610</strain>
    </source>
</reference>
<dbReference type="AlphaFoldDB" id="A0A0E3LEJ9"/>
<feature type="transmembrane region" description="Helical" evidence="1">
    <location>
        <begin position="183"/>
        <end position="205"/>
    </location>
</feature>
<dbReference type="GO" id="GO:0004175">
    <property type="term" value="F:endopeptidase activity"/>
    <property type="evidence" value="ECO:0007669"/>
    <property type="project" value="UniProtKB-ARBA"/>
</dbReference>
<keyword evidence="1" id="KW-1133">Transmembrane helix</keyword>
<dbReference type="GO" id="GO:0080120">
    <property type="term" value="P:CAAX-box protein maturation"/>
    <property type="evidence" value="ECO:0007669"/>
    <property type="project" value="UniProtKB-ARBA"/>
</dbReference>
<protein>
    <submittedName>
        <fullName evidence="3">CAAX amino terminal protease family protein</fullName>
    </submittedName>
</protein>
<proteinExistence type="predicted"/>
<evidence type="ECO:0000256" key="1">
    <source>
        <dbReference type="SAM" id="Phobius"/>
    </source>
</evidence>
<dbReference type="Proteomes" id="UP000033058">
    <property type="component" value="Chromosome"/>
</dbReference>
<keyword evidence="1" id="KW-0812">Transmembrane</keyword>
<feature type="transmembrane region" description="Helical" evidence="1">
    <location>
        <begin position="39"/>
        <end position="57"/>
    </location>
</feature>
<dbReference type="GO" id="GO:0006508">
    <property type="term" value="P:proteolysis"/>
    <property type="evidence" value="ECO:0007669"/>
    <property type="project" value="UniProtKB-KW"/>
</dbReference>
<dbReference type="InterPro" id="IPR003675">
    <property type="entry name" value="Rce1/LyrA-like_dom"/>
</dbReference>
<keyword evidence="3" id="KW-0645">Protease</keyword>
<sequence length="285" mass="32241">METYENLELKTPDREAQRPEYRGTYAHMSASEPEIKNKGLYIIIPVLLVAIAEFLIYSGKIIPAMEVHAVLLIGLCFSMLYIKNVEIQKTYQAFILLPILRLVNLSMPAFYEITLYSFVFIYGLLTIPVTVALTNQGFNQEQLGVTFKKIGTYIPLSIIIGLLLGIGEYFIIETNYLVPDLSIISLLILTLVMVFLVGLVEEIIFRSILQNRLEMFLGSRGGLLVTSVLFGLMHSGYGSMVEIFYAFLVGFIIGYMFYKTRSLPLVTMVHGFINVFLFGVIPHLF</sequence>
<accession>A0A0E3LEJ9</accession>
<name>A0A0E3LEJ9_METMZ</name>
<dbReference type="Pfam" id="PF02517">
    <property type="entry name" value="Rce1-like"/>
    <property type="match status" value="1"/>
</dbReference>
<evidence type="ECO:0000259" key="2">
    <source>
        <dbReference type="Pfam" id="PF02517"/>
    </source>
</evidence>
<feature type="transmembrane region" description="Helical" evidence="1">
    <location>
        <begin position="94"/>
        <end position="111"/>
    </location>
</feature>
<feature type="transmembrane region" description="Helical" evidence="1">
    <location>
        <begin position="150"/>
        <end position="171"/>
    </location>
</feature>
<dbReference type="PATRIC" id="fig|1434117.4.peg.187"/>
<feature type="transmembrane region" description="Helical" evidence="1">
    <location>
        <begin position="117"/>
        <end position="138"/>
    </location>
</feature>
<dbReference type="PANTHER" id="PTHR43592:SF15">
    <property type="entry name" value="CAAX AMINO TERMINAL PROTEASE FAMILY PROTEIN"/>
    <property type="match status" value="1"/>
</dbReference>
<feature type="transmembrane region" description="Helical" evidence="1">
    <location>
        <begin position="265"/>
        <end position="284"/>
    </location>
</feature>
<keyword evidence="3" id="KW-0378">Hydrolase</keyword>
<gene>
    <name evidence="3" type="ORF">MSMAW_0160</name>
</gene>
<feature type="transmembrane region" description="Helical" evidence="1">
    <location>
        <begin position="63"/>
        <end position="82"/>
    </location>
</feature>
<evidence type="ECO:0000313" key="4">
    <source>
        <dbReference type="Proteomes" id="UP000033058"/>
    </source>
</evidence>
<feature type="domain" description="CAAX prenyl protease 2/Lysostaphin resistance protein A-like" evidence="2">
    <location>
        <begin position="185"/>
        <end position="276"/>
    </location>
</feature>
<dbReference type="PANTHER" id="PTHR43592">
    <property type="entry name" value="CAAX AMINO TERMINAL PROTEASE"/>
    <property type="match status" value="1"/>
</dbReference>
<keyword evidence="1" id="KW-0472">Membrane</keyword>